<protein>
    <submittedName>
        <fullName evidence="9">Iron complex transport system permease protein</fullName>
    </submittedName>
</protein>
<keyword evidence="4" id="KW-1003">Cell membrane</keyword>
<evidence type="ECO:0000256" key="6">
    <source>
        <dbReference type="ARBA" id="ARBA00022989"/>
    </source>
</evidence>
<feature type="transmembrane region" description="Helical" evidence="8">
    <location>
        <begin position="259"/>
        <end position="287"/>
    </location>
</feature>
<sequence>MSTLTTAPDPTSGTAHLVRRVRRDRSRRALRRTSVLGLLVAAAFVVRVTLGDYTITIPDALQIIGGADLPGASFILMESKLPRAIAAVLAGASLAVAGAVMQDLMRNPLASPDILGISGGASTAAVFALIILGLAGPAVTLAAFLGALAVAAFLVGMSSGGAKGGNHALIIVGVGCSALLVALTHWVLLQADVYRLSEAMVWLTGSVAAASWTEIGRLAVLAAVALPGMLLLHRQLRVMMLGDDLAAGLGVAVERHRALAMLGVVLLVAGTCAVCGPIAFVALLAGPIGRRLHQGRTRLVDIALVGALMVVLADYAGAYLVPGGGNLPVGVVTGLAGAPFLLWLIVTRTRVET</sequence>
<feature type="transmembrane region" description="Helical" evidence="8">
    <location>
        <begin position="299"/>
        <end position="321"/>
    </location>
</feature>
<comment type="similarity">
    <text evidence="2">Belongs to the binding-protein-dependent transport system permease family. FecCD subfamily.</text>
</comment>
<evidence type="ECO:0000313" key="10">
    <source>
        <dbReference type="Proteomes" id="UP000554054"/>
    </source>
</evidence>
<reference evidence="9 10" key="1">
    <citation type="submission" date="2020-07" db="EMBL/GenBank/DDBJ databases">
        <title>Sequencing the genomes of 1000 actinobacteria strains.</title>
        <authorList>
            <person name="Klenk H.-P."/>
        </authorList>
    </citation>
    <scope>NUCLEOTIDE SEQUENCE [LARGE SCALE GENOMIC DNA]</scope>
    <source>
        <strain evidence="9 10">DSM 26154</strain>
    </source>
</reference>
<proteinExistence type="inferred from homology"/>
<dbReference type="GO" id="GO:0005886">
    <property type="term" value="C:plasma membrane"/>
    <property type="evidence" value="ECO:0007669"/>
    <property type="project" value="UniProtKB-SubCell"/>
</dbReference>
<name>A0A852VWC2_9MICO</name>
<comment type="subcellular location">
    <subcellularLocation>
        <location evidence="1">Cell membrane</location>
        <topology evidence="1">Multi-pass membrane protein</topology>
    </subcellularLocation>
</comment>
<evidence type="ECO:0000256" key="3">
    <source>
        <dbReference type="ARBA" id="ARBA00022448"/>
    </source>
</evidence>
<evidence type="ECO:0000256" key="5">
    <source>
        <dbReference type="ARBA" id="ARBA00022692"/>
    </source>
</evidence>
<feature type="transmembrane region" description="Helical" evidence="8">
    <location>
        <begin position="84"/>
        <end position="102"/>
    </location>
</feature>
<feature type="transmembrane region" description="Helical" evidence="8">
    <location>
        <begin position="168"/>
        <end position="188"/>
    </location>
</feature>
<dbReference type="Pfam" id="PF01032">
    <property type="entry name" value="FecCD"/>
    <property type="match status" value="1"/>
</dbReference>
<dbReference type="EMBL" id="JACCAE010000001">
    <property type="protein sequence ID" value="NYF98564.1"/>
    <property type="molecule type" value="Genomic_DNA"/>
</dbReference>
<evidence type="ECO:0000256" key="7">
    <source>
        <dbReference type="ARBA" id="ARBA00023136"/>
    </source>
</evidence>
<dbReference type="AlphaFoldDB" id="A0A852VWC2"/>
<feature type="transmembrane region" description="Helical" evidence="8">
    <location>
        <begin position="200"/>
        <end position="224"/>
    </location>
</feature>
<organism evidence="9 10">
    <name type="scientific">Janibacter cremeus</name>
    <dbReference type="NCBI Taxonomy" id="1285192"/>
    <lineage>
        <taxon>Bacteria</taxon>
        <taxon>Bacillati</taxon>
        <taxon>Actinomycetota</taxon>
        <taxon>Actinomycetes</taxon>
        <taxon>Micrococcales</taxon>
        <taxon>Intrasporangiaceae</taxon>
        <taxon>Janibacter</taxon>
    </lineage>
</organism>
<keyword evidence="3" id="KW-0813">Transport</keyword>
<keyword evidence="10" id="KW-1185">Reference proteome</keyword>
<dbReference type="InterPro" id="IPR000522">
    <property type="entry name" value="ABC_transptr_permease_BtuC"/>
</dbReference>
<keyword evidence="5 8" id="KW-0812">Transmembrane</keyword>
<dbReference type="Proteomes" id="UP000554054">
    <property type="component" value="Unassembled WGS sequence"/>
</dbReference>
<accession>A0A852VWC2</accession>
<dbReference type="PANTHER" id="PTHR30472:SF24">
    <property type="entry name" value="FERRIC ENTEROBACTIN TRANSPORT SYSTEM PERMEASE PROTEIN FEPG"/>
    <property type="match status" value="1"/>
</dbReference>
<dbReference type="CDD" id="cd06550">
    <property type="entry name" value="TM_ABC_iron-siderophores_like"/>
    <property type="match status" value="1"/>
</dbReference>
<dbReference type="InterPro" id="IPR037294">
    <property type="entry name" value="ABC_BtuC-like"/>
</dbReference>
<keyword evidence="6 8" id="KW-1133">Transmembrane helix</keyword>
<evidence type="ECO:0000256" key="1">
    <source>
        <dbReference type="ARBA" id="ARBA00004651"/>
    </source>
</evidence>
<evidence type="ECO:0000256" key="8">
    <source>
        <dbReference type="SAM" id="Phobius"/>
    </source>
</evidence>
<evidence type="ECO:0000256" key="2">
    <source>
        <dbReference type="ARBA" id="ARBA00007935"/>
    </source>
</evidence>
<dbReference type="GO" id="GO:0033214">
    <property type="term" value="P:siderophore-iron import into cell"/>
    <property type="evidence" value="ECO:0007669"/>
    <property type="project" value="TreeGrafter"/>
</dbReference>
<feature type="transmembrane region" description="Helical" evidence="8">
    <location>
        <begin position="138"/>
        <end position="156"/>
    </location>
</feature>
<feature type="transmembrane region" description="Helical" evidence="8">
    <location>
        <begin position="29"/>
        <end position="50"/>
    </location>
</feature>
<dbReference type="RefSeq" id="WP_185991360.1">
    <property type="nucleotide sequence ID" value="NZ_JACCAE010000001.1"/>
</dbReference>
<comment type="caution">
    <text evidence="9">The sequence shown here is derived from an EMBL/GenBank/DDBJ whole genome shotgun (WGS) entry which is preliminary data.</text>
</comment>
<keyword evidence="7 8" id="KW-0472">Membrane</keyword>
<dbReference type="SUPFAM" id="SSF81345">
    <property type="entry name" value="ABC transporter involved in vitamin B12 uptake, BtuC"/>
    <property type="match status" value="1"/>
</dbReference>
<evidence type="ECO:0000256" key="4">
    <source>
        <dbReference type="ARBA" id="ARBA00022475"/>
    </source>
</evidence>
<evidence type="ECO:0000313" key="9">
    <source>
        <dbReference type="EMBL" id="NYF98564.1"/>
    </source>
</evidence>
<dbReference type="Gene3D" id="1.10.3470.10">
    <property type="entry name" value="ABC transporter involved in vitamin B12 uptake, BtuC"/>
    <property type="match status" value="1"/>
</dbReference>
<gene>
    <name evidence="9" type="ORF">BJY20_001956</name>
</gene>
<dbReference type="PANTHER" id="PTHR30472">
    <property type="entry name" value="FERRIC ENTEROBACTIN TRANSPORT SYSTEM PERMEASE PROTEIN"/>
    <property type="match status" value="1"/>
</dbReference>
<feature type="transmembrane region" description="Helical" evidence="8">
    <location>
        <begin position="327"/>
        <end position="346"/>
    </location>
</feature>
<feature type="transmembrane region" description="Helical" evidence="8">
    <location>
        <begin position="114"/>
        <end position="132"/>
    </location>
</feature>
<dbReference type="GO" id="GO:0022857">
    <property type="term" value="F:transmembrane transporter activity"/>
    <property type="evidence" value="ECO:0007669"/>
    <property type="project" value="InterPro"/>
</dbReference>